<dbReference type="GO" id="GO:0010468">
    <property type="term" value="P:regulation of gene expression"/>
    <property type="evidence" value="ECO:0007669"/>
    <property type="project" value="TreeGrafter"/>
</dbReference>
<organism evidence="2">
    <name type="scientific">Aegilops tauschii</name>
    <name type="common">Tausch's goatgrass</name>
    <name type="synonym">Aegilops squarrosa</name>
    <dbReference type="NCBI Taxonomy" id="37682"/>
    <lineage>
        <taxon>Eukaryota</taxon>
        <taxon>Viridiplantae</taxon>
        <taxon>Streptophyta</taxon>
        <taxon>Embryophyta</taxon>
        <taxon>Tracheophyta</taxon>
        <taxon>Spermatophyta</taxon>
        <taxon>Magnoliopsida</taxon>
        <taxon>Liliopsida</taxon>
        <taxon>Poales</taxon>
        <taxon>Poaceae</taxon>
        <taxon>BOP clade</taxon>
        <taxon>Pooideae</taxon>
        <taxon>Triticodae</taxon>
        <taxon>Triticeae</taxon>
        <taxon>Triticinae</taxon>
        <taxon>Aegilops</taxon>
    </lineage>
</organism>
<feature type="region of interest" description="Disordered" evidence="1">
    <location>
        <begin position="1"/>
        <end position="36"/>
    </location>
</feature>
<feature type="region of interest" description="Disordered" evidence="1">
    <location>
        <begin position="102"/>
        <end position="153"/>
    </location>
</feature>
<feature type="region of interest" description="Disordered" evidence="1">
    <location>
        <begin position="493"/>
        <end position="530"/>
    </location>
</feature>
<feature type="region of interest" description="Disordered" evidence="1">
    <location>
        <begin position="249"/>
        <end position="272"/>
    </location>
</feature>
<name>N1QUJ5_AEGTA</name>
<feature type="compositionally biased region" description="Basic and acidic residues" evidence="1">
    <location>
        <begin position="493"/>
        <end position="504"/>
    </location>
</feature>
<proteinExistence type="predicted"/>
<dbReference type="AlphaFoldDB" id="N1QUJ5"/>
<dbReference type="PANTHER" id="PTHR14312:SF1">
    <property type="entry name" value="BASIC-LEUCINE ZIPPER TRANSCRIPTION FACTOR A"/>
    <property type="match status" value="1"/>
</dbReference>
<reference evidence="2" key="1">
    <citation type="submission" date="2015-06" db="UniProtKB">
        <authorList>
            <consortium name="EnsemblPlants"/>
        </authorList>
    </citation>
    <scope>IDENTIFICATION</scope>
</reference>
<dbReference type="GO" id="GO:0043565">
    <property type="term" value="F:sequence-specific DNA binding"/>
    <property type="evidence" value="ECO:0007669"/>
    <property type="project" value="TreeGrafter"/>
</dbReference>
<feature type="compositionally biased region" description="Low complexity" evidence="1">
    <location>
        <begin position="102"/>
        <end position="137"/>
    </location>
</feature>
<dbReference type="GO" id="GO:0005634">
    <property type="term" value="C:nucleus"/>
    <property type="evidence" value="ECO:0007669"/>
    <property type="project" value="TreeGrafter"/>
</dbReference>
<evidence type="ECO:0000256" key="1">
    <source>
        <dbReference type="SAM" id="MobiDB-lite"/>
    </source>
</evidence>
<evidence type="ECO:0000313" key="2">
    <source>
        <dbReference type="EnsemblPlants" id="EMT03379"/>
    </source>
</evidence>
<accession>N1QUJ5</accession>
<dbReference type="PANTHER" id="PTHR14312">
    <property type="entry name" value="CREB/ATF BZIP TRANSCRIPTION FACTOR"/>
    <property type="match status" value="1"/>
</dbReference>
<dbReference type="EnsemblPlants" id="EMT03379">
    <property type="protein sequence ID" value="EMT03379"/>
    <property type="gene ID" value="F775_09683"/>
</dbReference>
<feature type="compositionally biased region" description="Low complexity" evidence="1">
    <location>
        <begin position="8"/>
        <end position="36"/>
    </location>
</feature>
<sequence length="733" mass="83296">MVWKGHHQQGQYNPYHGQQQQQRLGQSSYSQQQQQLRQFSYSQQQFGQLPYDQQQQQFGQLPYDQQQLSSSSLAQQLQQQQLSSTGQAQQLQQQQLSTASKIQQQGQGQISSASQSQQQHESPSDSAAAADSQSSSQEVHHQQLLVGSSPETTSSVQNVPLLWTIGLNLPPHIEESNLCFMFRKIPEHVLKVGKRGTVQFSNLEDAQAAQKRWTIREKIVQRNADYKKHIRSEPYGRMVPELGSIATKRQREEEAGIKSSQTEAVKRHERDDAARSLQDDPYKWCTVEDFSKEKPENELVRAFKFVAAAIRGSVSPKITLCAAGPMGNYILASILGHAFATHLSGRTWKDGEIDLRGRHGRRHLKINGHLPPYYAEMIAKLKKPPRISNPDELNAEELSKFHLKVLKRPAFATPELRSYGVQEFYTNTLDLEFDNPEWRAFDSSAPVHLEDWQHITKVDELLLKNLIESSGMEDKFGKQCHYMRHLVVHSPEDKEKKKYLSDNKKKAHDPLAASASHSGARPRLPPQPTRKDALLPAIMSQAEAKKTTPSSSSAGPHPKPKVLLMMPERDMLAHYYFREFMPAFVDLLYKEKDKQECLREIWNSYDRGIPIVGYVPYDMIPERFLEELEEDNASSGGEKVMEILRWRLVVAIPGWDRDSPFSLRDSSCLDERIVWLRAATIPEYSHEKLVEAVPESLADGGNHPCSLHSDHLLQPPAWVILECRLDSASAGGR</sequence>
<protein>
    <submittedName>
        <fullName evidence="2">Uncharacterized protein</fullName>
    </submittedName>
</protein>